<gene>
    <name evidence="2" type="ORF">SAMN05443550_101374</name>
</gene>
<evidence type="ECO:0000313" key="3">
    <source>
        <dbReference type="Proteomes" id="UP000198850"/>
    </source>
</evidence>
<evidence type="ECO:0000313" key="2">
    <source>
        <dbReference type="EMBL" id="SDZ90004.1"/>
    </source>
</evidence>
<organism evidence="2 3">
    <name type="scientific">Pedobacter hartonius</name>
    <dbReference type="NCBI Taxonomy" id="425514"/>
    <lineage>
        <taxon>Bacteria</taxon>
        <taxon>Pseudomonadati</taxon>
        <taxon>Bacteroidota</taxon>
        <taxon>Sphingobacteriia</taxon>
        <taxon>Sphingobacteriales</taxon>
        <taxon>Sphingobacteriaceae</taxon>
        <taxon>Pedobacter</taxon>
    </lineage>
</organism>
<dbReference type="OrthoDB" id="9800461at2"/>
<name>A0A1H3WUG1_9SPHI</name>
<protein>
    <submittedName>
        <fullName evidence="2">Uncharacterized conserved protein YdeI, YjbR/CyaY-like superfamily, DUF1801 family</fullName>
    </submittedName>
</protein>
<dbReference type="RefSeq" id="WP_090554571.1">
    <property type="nucleotide sequence ID" value="NZ_FNRA01000001.1"/>
</dbReference>
<dbReference type="STRING" id="425514.SAMN05443550_101374"/>
<dbReference type="Pfam" id="PF08818">
    <property type="entry name" value="DUF1801"/>
    <property type="match status" value="1"/>
</dbReference>
<proteinExistence type="predicted"/>
<evidence type="ECO:0000259" key="1">
    <source>
        <dbReference type="Pfam" id="PF08818"/>
    </source>
</evidence>
<dbReference type="EMBL" id="FNRA01000001">
    <property type="protein sequence ID" value="SDZ90004.1"/>
    <property type="molecule type" value="Genomic_DNA"/>
</dbReference>
<feature type="domain" description="YdhG-like" evidence="1">
    <location>
        <begin position="20"/>
        <end position="114"/>
    </location>
</feature>
<dbReference type="SUPFAM" id="SSF159888">
    <property type="entry name" value="YdhG-like"/>
    <property type="match status" value="1"/>
</dbReference>
<reference evidence="2 3" key="1">
    <citation type="submission" date="2016-10" db="EMBL/GenBank/DDBJ databases">
        <authorList>
            <person name="de Groot N.N."/>
        </authorList>
    </citation>
    <scope>NUCLEOTIDE SEQUENCE [LARGE SCALE GENOMIC DNA]</scope>
    <source>
        <strain evidence="2 3">DSM 19033</strain>
    </source>
</reference>
<accession>A0A1H3WUG1</accession>
<dbReference type="Gene3D" id="3.90.1150.200">
    <property type="match status" value="1"/>
</dbReference>
<dbReference type="InterPro" id="IPR014922">
    <property type="entry name" value="YdhG-like"/>
</dbReference>
<keyword evidence="3" id="KW-1185">Reference proteome</keyword>
<sequence>MEQYDSRVDAYIAKSADFAKPILTHLRDLVHQASPELKETIKWSCPFFDHEGPVCQLAAFKQHCAFGFWKAGLMDDPYKILNQQADTAGSLGRITSLADLPADDILIQYIRQALSLNLQGIKTPPRPKVPADKGAVVVPVYFAEILDKNLLLKEQFEKFSPSQKKEYISWFEEAKTEATRNKRLETAIEWISEGKIRNWKYK</sequence>
<dbReference type="Pfam" id="PF13376">
    <property type="entry name" value="OmdA"/>
    <property type="match status" value="1"/>
</dbReference>
<dbReference type="AlphaFoldDB" id="A0A1H3WUG1"/>
<dbReference type="Proteomes" id="UP000198850">
    <property type="component" value="Unassembled WGS sequence"/>
</dbReference>